<dbReference type="RefSeq" id="WP_163075490.1">
    <property type="nucleotide sequence ID" value="NZ_CP048630.1"/>
</dbReference>
<dbReference type="EC" id="4.1.1.49" evidence="3 10"/>
<dbReference type="GO" id="GO:0005524">
    <property type="term" value="F:ATP binding"/>
    <property type="evidence" value="ECO:0007669"/>
    <property type="project" value="UniProtKB-UniRule"/>
</dbReference>
<evidence type="ECO:0000256" key="2">
    <source>
        <dbReference type="ARBA" id="ARBA00006052"/>
    </source>
</evidence>
<dbReference type="Proteomes" id="UP000464751">
    <property type="component" value="Chromosome"/>
</dbReference>
<gene>
    <name evidence="10" type="primary">pckA</name>
    <name evidence="11" type="ORF">G3A50_11975</name>
</gene>
<dbReference type="PANTHER" id="PTHR30031:SF0">
    <property type="entry name" value="PHOSPHOENOLPYRUVATE CARBOXYKINASE (ATP)"/>
    <property type="match status" value="1"/>
</dbReference>
<dbReference type="Pfam" id="PF01293">
    <property type="entry name" value="PEPCK_ATP"/>
    <property type="match status" value="1"/>
</dbReference>
<dbReference type="PIRSF" id="PIRSF006294">
    <property type="entry name" value="PEP_crbxkin"/>
    <property type="match status" value="1"/>
</dbReference>
<dbReference type="GO" id="GO:0016301">
    <property type="term" value="F:kinase activity"/>
    <property type="evidence" value="ECO:0007669"/>
    <property type="project" value="UniProtKB-KW"/>
</dbReference>
<comment type="similarity">
    <text evidence="2 10">Belongs to the phosphoenolpyruvate carboxykinase (ATP) family.</text>
</comment>
<accession>A0A6P1YNR2</accession>
<keyword evidence="11" id="KW-0418">Kinase</keyword>
<sequence length="541" mass="58100">MHQTGIRNQEHDATASGLSGTGKVFWNLTQSVLYERAIARGEARLSAFGALAADTAPHTGPSFEDRYIVRDEAGEDTVEDTLSWDNANALSRENFDALKADILAHCAGKTLFAQDLDAGADPARRVGVRLFCEHAWQGLFLRNLLRHPDRDALSRYVPQLTIFCAPGFKADPERHGVRSGTVIASDLDRGIVLIAGTLHAGEVIEAISNYLWHILPARGVLPLHCAANVGETDDVALFFGAAGSGKTAVAVDSSRALIGDDQHGWGPDGIFSLEGGCYARTTGLSAEAEPTPFAATRRFGTVLENVALDPDTRMPDLDSAALSDNARAAYPIDFLSNIRKDGCGRAPRSILFLTQDTFGVLPPLARLTPAQAMYHFLSGYAGEVTATDTGAPEPQATFAPCFGAAFLPQPPSVYGTMLGDLIAEHGVECWLVNTGWSGGRAGTGARIPLETTRRLVAAALDGSLTEVETRTDPYFGVAVPTEVEGVDPRLLDPSRTWASRMDYAMTARRLVGMFTDNFTRFETAVDDEVRHAQPRTAIAAE</sequence>
<dbReference type="AlphaFoldDB" id="A0A6P1YNR2"/>
<keyword evidence="11" id="KW-0808">Transferase</keyword>
<dbReference type="GO" id="GO:0005829">
    <property type="term" value="C:cytosol"/>
    <property type="evidence" value="ECO:0007669"/>
    <property type="project" value="TreeGrafter"/>
</dbReference>
<dbReference type="InterPro" id="IPR013035">
    <property type="entry name" value="PEP_carboxykinase_C"/>
</dbReference>
<dbReference type="Gene3D" id="3.90.228.20">
    <property type="match status" value="1"/>
</dbReference>
<feature type="binding site" evidence="10">
    <location>
        <position position="289"/>
    </location>
    <ligand>
        <name>ATP</name>
        <dbReference type="ChEBI" id="CHEBI:30616"/>
    </ligand>
</feature>
<feature type="binding site" evidence="10">
    <location>
        <position position="224"/>
    </location>
    <ligand>
        <name>Mn(2+)</name>
        <dbReference type="ChEBI" id="CHEBI:29035"/>
    </ligand>
</feature>
<keyword evidence="10" id="KW-0963">Cytoplasm</keyword>
<evidence type="ECO:0000313" key="12">
    <source>
        <dbReference type="Proteomes" id="UP000464751"/>
    </source>
</evidence>
<comment type="cofactor">
    <cofactor evidence="10">
        <name>Mn(2+)</name>
        <dbReference type="ChEBI" id="CHEBI:29035"/>
    </cofactor>
    <text evidence="10">Binds 1 Mn(2+) ion per subunit.</text>
</comment>
<dbReference type="GO" id="GO:0046872">
    <property type="term" value="F:metal ion binding"/>
    <property type="evidence" value="ECO:0007669"/>
    <property type="project" value="UniProtKB-KW"/>
</dbReference>
<dbReference type="Gene3D" id="3.40.449.10">
    <property type="entry name" value="Phosphoenolpyruvate Carboxykinase, domain 1"/>
    <property type="match status" value="1"/>
</dbReference>
<comment type="subcellular location">
    <subcellularLocation>
        <location evidence="10">Cytoplasm</location>
    </subcellularLocation>
</comment>
<keyword evidence="11" id="KW-0670">Pyruvate</keyword>
<evidence type="ECO:0000256" key="3">
    <source>
        <dbReference type="ARBA" id="ARBA00012363"/>
    </source>
</evidence>
<protein>
    <recommendedName>
        <fullName evidence="3 10">Phosphoenolpyruvate carboxykinase (ATP)</fullName>
        <shortName evidence="10">PCK</shortName>
        <shortName evidence="10">PEP carboxykinase</shortName>
        <shortName evidence="10">PEPCK</shortName>
        <ecNumber evidence="3 10">4.1.1.49</ecNumber>
    </recommendedName>
</protein>
<organism evidence="11 12">
    <name type="scientific">Ancylobacter pratisalsi</name>
    <dbReference type="NCBI Taxonomy" id="1745854"/>
    <lineage>
        <taxon>Bacteria</taxon>
        <taxon>Pseudomonadati</taxon>
        <taxon>Pseudomonadota</taxon>
        <taxon>Alphaproteobacteria</taxon>
        <taxon>Hyphomicrobiales</taxon>
        <taxon>Xanthobacteraceae</taxon>
        <taxon>Ancylobacter</taxon>
    </lineage>
</organism>
<evidence type="ECO:0000256" key="6">
    <source>
        <dbReference type="ARBA" id="ARBA00022793"/>
    </source>
</evidence>
<dbReference type="GO" id="GO:0006094">
    <property type="term" value="P:gluconeogenesis"/>
    <property type="evidence" value="ECO:0007669"/>
    <property type="project" value="UniProtKB-UniRule"/>
</dbReference>
<dbReference type="Gene3D" id="2.170.8.10">
    <property type="entry name" value="Phosphoenolpyruvate Carboxykinase, domain 2"/>
    <property type="match status" value="1"/>
</dbReference>
<name>A0A6P1YNR2_9HYPH</name>
<dbReference type="GO" id="GO:0004612">
    <property type="term" value="F:phosphoenolpyruvate carboxykinase (ATP) activity"/>
    <property type="evidence" value="ECO:0007669"/>
    <property type="project" value="UniProtKB-UniRule"/>
</dbReference>
<feature type="binding site" evidence="10">
    <location>
        <position position="327"/>
    </location>
    <ligand>
        <name>ATP</name>
        <dbReference type="ChEBI" id="CHEBI:30616"/>
    </ligand>
</feature>
<evidence type="ECO:0000256" key="8">
    <source>
        <dbReference type="ARBA" id="ARBA00023239"/>
    </source>
</evidence>
<evidence type="ECO:0000313" key="11">
    <source>
        <dbReference type="EMBL" id="QIB34346.1"/>
    </source>
</evidence>
<dbReference type="SUPFAM" id="SSF53795">
    <property type="entry name" value="PEP carboxykinase-like"/>
    <property type="match status" value="1"/>
</dbReference>
<comment type="pathway">
    <text evidence="1 10">Carbohydrate biosynthesis; gluconeogenesis.</text>
</comment>
<keyword evidence="7 10" id="KW-0067">ATP-binding</keyword>
<keyword evidence="12" id="KW-1185">Reference proteome</keyword>
<comment type="function">
    <text evidence="10">Involved in the gluconeogenesis. Catalyzes the conversion of oxaloacetate (OAA) to phosphoenolpyruvate (PEP) through direct phosphoryl transfer between the nucleoside triphosphate and OAA.</text>
</comment>
<keyword evidence="10" id="KW-0464">Manganese</keyword>
<evidence type="ECO:0000256" key="5">
    <source>
        <dbReference type="ARBA" id="ARBA00022741"/>
    </source>
</evidence>
<comment type="catalytic activity">
    <reaction evidence="9 10">
        <text>oxaloacetate + ATP = phosphoenolpyruvate + ADP + CO2</text>
        <dbReference type="Rhea" id="RHEA:18617"/>
        <dbReference type="ChEBI" id="CHEBI:16452"/>
        <dbReference type="ChEBI" id="CHEBI:16526"/>
        <dbReference type="ChEBI" id="CHEBI:30616"/>
        <dbReference type="ChEBI" id="CHEBI:58702"/>
        <dbReference type="ChEBI" id="CHEBI:456216"/>
        <dbReference type="EC" id="4.1.1.49"/>
    </reaction>
</comment>
<keyword evidence="8 10" id="KW-0456">Lyase</keyword>
<keyword evidence="10" id="KW-0479">Metal-binding</keyword>
<dbReference type="SUPFAM" id="SSF68923">
    <property type="entry name" value="PEP carboxykinase N-terminal domain"/>
    <property type="match status" value="1"/>
</dbReference>
<feature type="binding site" evidence="10">
    <location>
        <position position="224"/>
    </location>
    <ligand>
        <name>ATP</name>
        <dbReference type="ChEBI" id="CHEBI:30616"/>
    </ligand>
</feature>
<feature type="binding site" evidence="10">
    <location>
        <position position="327"/>
    </location>
    <ligand>
        <name>substrate</name>
    </ligand>
</feature>
<dbReference type="PANTHER" id="PTHR30031">
    <property type="entry name" value="PHOSPHOENOLPYRUVATE CARBOXYKINASE ATP"/>
    <property type="match status" value="1"/>
</dbReference>
<dbReference type="KEGG" id="apra:G3A50_11975"/>
<dbReference type="EMBL" id="CP048630">
    <property type="protein sequence ID" value="QIB34346.1"/>
    <property type="molecule type" value="Genomic_DNA"/>
</dbReference>
<reference evidence="11 12" key="1">
    <citation type="submission" date="2020-02" db="EMBL/GenBank/DDBJ databases">
        <authorList>
            <person name="Li G."/>
        </authorList>
    </citation>
    <scope>NUCLEOTIDE SEQUENCE [LARGE SCALE GENOMIC DNA]</scope>
    <source>
        <strain evidence="11 12">DSM 102029</strain>
    </source>
</reference>
<evidence type="ECO:0000256" key="9">
    <source>
        <dbReference type="ARBA" id="ARBA00047371"/>
    </source>
</evidence>
<keyword evidence="5 10" id="KW-0547">Nucleotide-binding</keyword>
<keyword evidence="6 10" id="KW-0210">Decarboxylase</keyword>
<feature type="binding site" evidence="10">
    <location>
        <position position="261"/>
    </location>
    <ligand>
        <name>Mn(2+)</name>
        <dbReference type="ChEBI" id="CHEBI:29035"/>
    </ligand>
</feature>
<evidence type="ECO:0000256" key="1">
    <source>
        <dbReference type="ARBA" id="ARBA00004742"/>
    </source>
</evidence>
<dbReference type="InterPro" id="IPR001272">
    <property type="entry name" value="PEP_carboxykinase_ATP"/>
</dbReference>
<evidence type="ECO:0000256" key="4">
    <source>
        <dbReference type="ARBA" id="ARBA00022432"/>
    </source>
</evidence>
<evidence type="ECO:0000256" key="7">
    <source>
        <dbReference type="ARBA" id="ARBA00022840"/>
    </source>
</evidence>
<keyword evidence="4 10" id="KW-0312">Gluconeogenesis</keyword>
<proteinExistence type="inferred from homology"/>
<comment type="caution">
    <text evidence="10">Lacks conserved residue(s) required for the propagation of feature annotation.</text>
</comment>
<dbReference type="InterPro" id="IPR008210">
    <property type="entry name" value="PEP_carboxykinase_N"/>
</dbReference>
<dbReference type="HAMAP" id="MF_00453">
    <property type="entry name" value="PEPCK_ATP"/>
    <property type="match status" value="1"/>
</dbReference>
<dbReference type="UniPathway" id="UPA00138"/>
<feature type="binding site" evidence="10">
    <location>
        <begin position="446"/>
        <end position="447"/>
    </location>
    <ligand>
        <name>ATP</name>
        <dbReference type="ChEBI" id="CHEBI:30616"/>
    </ligand>
</feature>
<feature type="binding site" evidence="10">
    <location>
        <position position="452"/>
    </location>
    <ligand>
        <name>ATP</name>
        <dbReference type="ChEBI" id="CHEBI:30616"/>
    </ligand>
</feature>
<evidence type="ECO:0000256" key="10">
    <source>
        <dbReference type="HAMAP-Rule" id="MF_00453"/>
    </source>
</evidence>